<evidence type="ECO:0000256" key="1">
    <source>
        <dbReference type="SAM" id="Phobius"/>
    </source>
</evidence>
<protein>
    <submittedName>
        <fullName evidence="2">DUF2269 family protein</fullName>
    </submittedName>
</protein>
<keyword evidence="1" id="KW-1133">Transmembrane helix</keyword>
<evidence type="ECO:0000313" key="2">
    <source>
        <dbReference type="EMBL" id="QEC70647.1"/>
    </source>
</evidence>
<organism evidence="2 3">
    <name type="scientific">Arachidicoccus ginsenosidivorans</name>
    <dbReference type="NCBI Taxonomy" id="496057"/>
    <lineage>
        <taxon>Bacteria</taxon>
        <taxon>Pseudomonadati</taxon>
        <taxon>Bacteroidota</taxon>
        <taxon>Chitinophagia</taxon>
        <taxon>Chitinophagales</taxon>
        <taxon>Chitinophagaceae</taxon>
        <taxon>Arachidicoccus</taxon>
    </lineage>
</organism>
<proteinExistence type="predicted"/>
<reference evidence="2 3" key="1">
    <citation type="journal article" date="2017" name="Int. J. Syst. Evol. Microbiol.">
        <title>Arachidicoccus ginsenosidivorans sp. nov., with ginsenoside-converting activity isolated from ginseng cultivating soil.</title>
        <authorList>
            <person name="Siddiqi M.Z."/>
            <person name="Aslam Z."/>
            <person name="Im W.T."/>
        </authorList>
    </citation>
    <scope>NUCLEOTIDE SEQUENCE [LARGE SCALE GENOMIC DNA]</scope>
    <source>
        <strain evidence="2 3">Gsoil 809</strain>
    </source>
</reference>
<dbReference type="AlphaFoldDB" id="A0A5B8VGC4"/>
<feature type="transmembrane region" description="Helical" evidence="1">
    <location>
        <begin position="129"/>
        <end position="149"/>
    </location>
</feature>
<feature type="transmembrane region" description="Helical" evidence="1">
    <location>
        <begin position="53"/>
        <end position="75"/>
    </location>
</feature>
<accession>A0A5B8VGC4</accession>
<dbReference type="Proteomes" id="UP000321291">
    <property type="component" value="Chromosome"/>
</dbReference>
<dbReference type="KEGG" id="agi:FSB73_01970"/>
<keyword evidence="3" id="KW-1185">Reference proteome</keyword>
<dbReference type="EMBL" id="CP042434">
    <property type="protein sequence ID" value="QEC70647.1"/>
    <property type="molecule type" value="Genomic_DNA"/>
</dbReference>
<evidence type="ECO:0000313" key="3">
    <source>
        <dbReference type="Proteomes" id="UP000321291"/>
    </source>
</evidence>
<feature type="transmembrane region" description="Helical" evidence="1">
    <location>
        <begin position="81"/>
        <end position="101"/>
    </location>
</feature>
<feature type="transmembrane region" description="Helical" evidence="1">
    <location>
        <begin position="12"/>
        <end position="32"/>
    </location>
</feature>
<dbReference type="RefSeq" id="WP_146779909.1">
    <property type="nucleotide sequence ID" value="NZ_CP042434.1"/>
</dbReference>
<name>A0A5B8VGC4_9BACT</name>
<keyword evidence="1" id="KW-0472">Membrane</keyword>
<dbReference type="Pfam" id="PF10027">
    <property type="entry name" value="DUF2269"/>
    <property type="match status" value="1"/>
</dbReference>
<keyword evidence="1" id="KW-0812">Transmembrane</keyword>
<dbReference type="OrthoDB" id="1550631at2"/>
<gene>
    <name evidence="2" type="ORF">FSB73_01970</name>
</gene>
<dbReference type="InterPro" id="IPR018729">
    <property type="entry name" value="DUF2269_transmembrane"/>
</dbReference>
<sequence>MITIYAILKSVHILMAIMALGANLSYPLWLYIGHKNQKYLPFALNGIKMLDDYMANPAYILSLFTGLGLCWYMHLNPFTAFWLWGSLILYALAAGTGIAIYSPLLKKQIAALESAGKDSPLYQRLNKKGIYTGIFIFLLAFAIILLMVAKPA</sequence>